<evidence type="ECO:0000259" key="2">
    <source>
        <dbReference type="Pfam" id="PF01323"/>
    </source>
</evidence>
<evidence type="ECO:0000313" key="3">
    <source>
        <dbReference type="EMBL" id="RTQ24038.1"/>
    </source>
</evidence>
<dbReference type="PANTHER" id="PTHR35891">
    <property type="entry name" value="THIOL:DISULFIDE INTERCHANGE PROTEIN DSBA"/>
    <property type="match status" value="1"/>
</dbReference>
<name>A0A9Q7NSW0_9ENTR</name>
<feature type="domain" description="DSBA-like thioredoxin" evidence="2">
    <location>
        <begin position="113"/>
        <end position="205"/>
    </location>
</feature>
<sequence>MNPLTRKTAIGYSIFLIIISVSITVLFYHIFVFNSFAKDDSATQAFREVSAEKLAKSPIKKEHGIIEVMSYGCHYCAANEENLTELTRKLPPDTTFTSIHIAGEDNGLAAYAPIFATLEAMGIERDVRDSAYNAIITRNVDLTDEKKLNGWLAKNNIDVVKFTTLRKSKKVKERLSEMAAITDYYDINATPMFIINQRYVVAQDREFPAFAQRMLELLKEDK</sequence>
<accession>A0A9Q7NSW0</accession>
<organism evidence="3 4">
    <name type="scientific">Enterobacter mori</name>
    <dbReference type="NCBI Taxonomy" id="539813"/>
    <lineage>
        <taxon>Bacteria</taxon>
        <taxon>Pseudomonadati</taxon>
        <taxon>Pseudomonadota</taxon>
        <taxon>Gammaproteobacteria</taxon>
        <taxon>Enterobacterales</taxon>
        <taxon>Enterobacteriaceae</taxon>
        <taxon>Enterobacter</taxon>
    </lineage>
</organism>
<evidence type="ECO:0000313" key="4">
    <source>
        <dbReference type="Proteomes" id="UP000282263"/>
    </source>
</evidence>
<gene>
    <name evidence="3" type="ORF">EKN29_13505</name>
</gene>
<dbReference type="GO" id="GO:0016491">
    <property type="term" value="F:oxidoreductase activity"/>
    <property type="evidence" value="ECO:0007669"/>
    <property type="project" value="InterPro"/>
</dbReference>
<dbReference type="RefSeq" id="WP_126816415.1">
    <property type="nucleotide sequence ID" value="NZ_JAERJG010000015.1"/>
</dbReference>
<reference evidence="3 4" key="1">
    <citation type="submission" date="2018-12" db="EMBL/GenBank/DDBJ databases">
        <title>The Batch Genome Submission of Enterobacter spp. strains.</title>
        <authorList>
            <person name="Wei L."/>
            <person name="Wu W."/>
            <person name="Lin J."/>
            <person name="Zhang X."/>
            <person name="Feng Y."/>
            <person name="Zong Z."/>
        </authorList>
    </citation>
    <scope>NUCLEOTIDE SEQUENCE [LARGE SCALE GENOMIC DNA]</scope>
    <source>
        <strain evidence="3 4">SCEM020047</strain>
    </source>
</reference>
<feature type="transmembrane region" description="Helical" evidence="1">
    <location>
        <begin position="12"/>
        <end position="31"/>
    </location>
</feature>
<dbReference type="InterPro" id="IPR050824">
    <property type="entry name" value="Thiol_disulfide_DsbA"/>
</dbReference>
<evidence type="ECO:0000256" key="1">
    <source>
        <dbReference type="SAM" id="Phobius"/>
    </source>
</evidence>
<protein>
    <submittedName>
        <fullName evidence="3">Thiol:disulfide interchange protein DsbA/DsbL</fullName>
    </submittedName>
</protein>
<dbReference type="Proteomes" id="UP000282263">
    <property type="component" value="Unassembled WGS sequence"/>
</dbReference>
<dbReference type="EMBL" id="RXPP01000012">
    <property type="protein sequence ID" value="RTQ24038.1"/>
    <property type="molecule type" value="Genomic_DNA"/>
</dbReference>
<keyword evidence="1" id="KW-0812">Transmembrane</keyword>
<comment type="caution">
    <text evidence="3">The sequence shown here is derived from an EMBL/GenBank/DDBJ whole genome shotgun (WGS) entry which is preliminary data.</text>
</comment>
<dbReference type="PANTHER" id="PTHR35891:SF3">
    <property type="entry name" value="THIOL:DISULFIDE INTERCHANGE PROTEIN DSBL"/>
    <property type="match status" value="1"/>
</dbReference>
<dbReference type="InterPro" id="IPR036249">
    <property type="entry name" value="Thioredoxin-like_sf"/>
</dbReference>
<proteinExistence type="predicted"/>
<dbReference type="Gene3D" id="3.40.30.10">
    <property type="entry name" value="Glutaredoxin"/>
    <property type="match status" value="1"/>
</dbReference>
<dbReference type="AlphaFoldDB" id="A0A9Q7NSW0"/>
<dbReference type="Pfam" id="PF01323">
    <property type="entry name" value="DSBA"/>
    <property type="match status" value="1"/>
</dbReference>
<dbReference type="SUPFAM" id="SSF52833">
    <property type="entry name" value="Thioredoxin-like"/>
    <property type="match status" value="1"/>
</dbReference>
<dbReference type="InterPro" id="IPR001853">
    <property type="entry name" value="DSBA-like_thioredoxin_dom"/>
</dbReference>
<keyword evidence="1" id="KW-0472">Membrane</keyword>
<keyword evidence="1" id="KW-1133">Transmembrane helix</keyword>